<proteinExistence type="predicted"/>
<reference evidence="2" key="1">
    <citation type="submission" date="2011-05" db="EMBL/GenBank/DDBJ databases">
        <title>Complete sequence of Desulfotomaculum ruminis DSM 2154.</title>
        <authorList>
            <person name="Lucas S."/>
            <person name="Copeland A."/>
            <person name="Lapidus A."/>
            <person name="Cheng J.-F."/>
            <person name="Goodwin L."/>
            <person name="Pitluck S."/>
            <person name="Lu M."/>
            <person name="Detter J.C."/>
            <person name="Han C."/>
            <person name="Tapia R."/>
            <person name="Land M."/>
            <person name="Hauser L."/>
            <person name="Kyrpides N."/>
            <person name="Ivanova N."/>
            <person name="Mikhailova N."/>
            <person name="Pagani I."/>
            <person name="Stams A.J.M."/>
            <person name="Plugge C.M."/>
            <person name="Muyzer G."/>
            <person name="Kuever J."/>
            <person name="Parshina S.N."/>
            <person name="Ivanova A.E."/>
            <person name="Nazina T.N."/>
            <person name="Brambilla E."/>
            <person name="Spring S."/>
            <person name="Klenk H.-P."/>
            <person name="Woyke T."/>
        </authorList>
    </citation>
    <scope>NUCLEOTIDE SEQUENCE [LARGE SCALE GENOMIC DNA]</scope>
    <source>
        <strain evidence="2">ATCC 23193 / DSM 2154 / NCIB 8452 / DL</strain>
    </source>
</reference>
<protein>
    <submittedName>
        <fullName evidence="1">Uncharacterized protein</fullName>
    </submittedName>
</protein>
<name>F6DRB4_DESRL</name>
<dbReference type="PANTHER" id="PTHR30087:SF1">
    <property type="entry name" value="HYPOTHETICAL CYTOSOLIC PROTEIN"/>
    <property type="match status" value="1"/>
</dbReference>
<dbReference type="AlphaFoldDB" id="F6DRB4"/>
<organism evidence="1 2">
    <name type="scientific">Desulforamulus ruminis (strain ATCC 23193 / DSM 2154 / NCIMB 8452 / DL)</name>
    <name type="common">Desulfotomaculum ruminis</name>
    <dbReference type="NCBI Taxonomy" id="696281"/>
    <lineage>
        <taxon>Bacteria</taxon>
        <taxon>Bacillati</taxon>
        <taxon>Bacillota</taxon>
        <taxon>Clostridia</taxon>
        <taxon>Eubacteriales</taxon>
        <taxon>Peptococcaceae</taxon>
        <taxon>Desulforamulus</taxon>
    </lineage>
</organism>
<keyword evidence="2" id="KW-1185">Reference proteome</keyword>
<gene>
    <name evidence="1" type="ordered locus">Desru_2724</name>
</gene>
<dbReference type="Proteomes" id="UP000009234">
    <property type="component" value="Chromosome"/>
</dbReference>
<dbReference type="InterPro" id="IPR007553">
    <property type="entry name" value="2-thiour_desulf"/>
</dbReference>
<dbReference type="OrthoDB" id="9797779at2"/>
<dbReference type="KEGG" id="dru:Desru_2724"/>
<dbReference type="HOGENOM" id="CLU_076318_1_1_9"/>
<dbReference type="EMBL" id="CP002780">
    <property type="protein sequence ID" value="AEG60949.1"/>
    <property type="molecule type" value="Genomic_DNA"/>
</dbReference>
<dbReference type="Pfam" id="PF04463">
    <property type="entry name" value="2-thiour_desulf"/>
    <property type="match status" value="1"/>
</dbReference>
<evidence type="ECO:0000313" key="1">
    <source>
        <dbReference type="EMBL" id="AEG60949.1"/>
    </source>
</evidence>
<dbReference type="eggNOG" id="COG1683">
    <property type="taxonomic scope" value="Bacteria"/>
</dbReference>
<accession>F6DRB4</accession>
<dbReference type="RefSeq" id="WP_013842703.1">
    <property type="nucleotide sequence ID" value="NC_015589.1"/>
</dbReference>
<sequence>MILVSACLAGVKCKYHGGDNRVEEIAGLVERGKAIALCPEELGGMGTPREPVDIETEDGFAVLAGTSRCLSEDGQDVTDLFVRGAQKVLEMALEAGIQLAILKERSPSCGSSKIYNRTLEDHAADRRTLVPGMGVTAALLTQHSIKVISEEKLTRQILQDIAEEHF</sequence>
<dbReference type="PANTHER" id="PTHR30087">
    <property type="entry name" value="INNER MEMBRANE PROTEIN"/>
    <property type="match status" value="1"/>
</dbReference>
<reference evidence="1 2" key="2">
    <citation type="journal article" date="2012" name="Stand. Genomic Sci.">
        <title>Complete genome sequence of the sulfate-reducing firmicute Desulfotomaculum ruminis type strain (DL(T)).</title>
        <authorList>
            <person name="Spring S."/>
            <person name="Visser M."/>
            <person name="Lu M."/>
            <person name="Copeland A."/>
            <person name="Lapidus A."/>
            <person name="Lucas S."/>
            <person name="Cheng J.F."/>
            <person name="Han C."/>
            <person name="Tapia R."/>
            <person name="Goodwin L.A."/>
            <person name="Pitluck S."/>
            <person name="Ivanova N."/>
            <person name="Land M."/>
            <person name="Hauser L."/>
            <person name="Larimer F."/>
            <person name="Rohde M."/>
            <person name="Goker M."/>
            <person name="Detter J.C."/>
            <person name="Kyrpides N.C."/>
            <person name="Woyke T."/>
            <person name="Schaap P.J."/>
            <person name="Plugge C.M."/>
            <person name="Muyzer G."/>
            <person name="Kuever J."/>
            <person name="Pereira I.A."/>
            <person name="Parshina S.N."/>
            <person name="Bernier-Latmani R."/>
            <person name="Stams A.J."/>
            <person name="Klenk H.P."/>
        </authorList>
    </citation>
    <scope>NUCLEOTIDE SEQUENCE [LARGE SCALE GENOMIC DNA]</scope>
    <source>
        <strain evidence="2">ATCC 23193 / DSM 2154 / NCIB 8452 / DL</strain>
    </source>
</reference>
<evidence type="ECO:0000313" key="2">
    <source>
        <dbReference type="Proteomes" id="UP000009234"/>
    </source>
</evidence>
<dbReference type="STRING" id="696281.Desru_2724"/>